<keyword evidence="10" id="KW-1133">Transmembrane helix</keyword>
<name>A0AAD4PVU1_9EURO</name>
<feature type="transmembrane region" description="Helical" evidence="10">
    <location>
        <begin position="15"/>
        <end position="33"/>
    </location>
</feature>
<gene>
    <name evidence="11" type="ORF">BGW36DRAFT_438701</name>
</gene>
<dbReference type="PANTHER" id="PTHR46206:SF2">
    <property type="entry name" value="CYTOCHROME P450 MONOOXYGENASE AUSG-RELATED"/>
    <property type="match status" value="1"/>
</dbReference>
<dbReference type="GeneID" id="70251775"/>
<evidence type="ECO:0000256" key="6">
    <source>
        <dbReference type="ARBA" id="ARBA00023004"/>
    </source>
</evidence>
<dbReference type="GO" id="GO:0016705">
    <property type="term" value="F:oxidoreductase activity, acting on paired donors, with incorporation or reduction of molecular oxygen"/>
    <property type="evidence" value="ECO:0007669"/>
    <property type="project" value="InterPro"/>
</dbReference>
<dbReference type="GO" id="GO:0005506">
    <property type="term" value="F:iron ion binding"/>
    <property type="evidence" value="ECO:0007669"/>
    <property type="project" value="InterPro"/>
</dbReference>
<dbReference type="GO" id="GO:0020037">
    <property type="term" value="F:heme binding"/>
    <property type="evidence" value="ECO:0007669"/>
    <property type="project" value="InterPro"/>
</dbReference>
<dbReference type="InterPro" id="IPR001128">
    <property type="entry name" value="Cyt_P450"/>
</dbReference>
<keyword evidence="7 9" id="KW-0503">Monooxygenase</keyword>
<dbReference type="PROSITE" id="PS00086">
    <property type="entry name" value="CYTOCHROME_P450"/>
    <property type="match status" value="1"/>
</dbReference>
<dbReference type="PANTHER" id="PTHR46206">
    <property type="entry name" value="CYTOCHROME P450"/>
    <property type="match status" value="1"/>
</dbReference>
<dbReference type="InterPro" id="IPR002403">
    <property type="entry name" value="Cyt_P450_E_grp-IV"/>
</dbReference>
<feature type="binding site" description="axial binding residue" evidence="8">
    <location>
        <position position="427"/>
    </location>
    <ligand>
        <name>heme</name>
        <dbReference type="ChEBI" id="CHEBI:30413"/>
    </ligand>
    <ligandPart>
        <name>Fe</name>
        <dbReference type="ChEBI" id="CHEBI:18248"/>
    </ligandPart>
</feature>
<proteinExistence type="inferred from homology"/>
<comment type="caution">
    <text evidence="11">The sequence shown here is derived from an EMBL/GenBank/DDBJ whole genome shotgun (WGS) entry which is preliminary data.</text>
</comment>
<dbReference type="AlphaFoldDB" id="A0AAD4PVU1"/>
<evidence type="ECO:0000313" key="12">
    <source>
        <dbReference type="Proteomes" id="UP001201262"/>
    </source>
</evidence>
<keyword evidence="12" id="KW-1185">Reference proteome</keyword>
<dbReference type="EMBL" id="JAJTJA010000012">
    <property type="protein sequence ID" value="KAH8691177.1"/>
    <property type="molecule type" value="Genomic_DNA"/>
</dbReference>
<evidence type="ECO:0000256" key="1">
    <source>
        <dbReference type="ARBA" id="ARBA00001971"/>
    </source>
</evidence>
<dbReference type="GO" id="GO:0004497">
    <property type="term" value="F:monooxygenase activity"/>
    <property type="evidence" value="ECO:0007669"/>
    <property type="project" value="UniProtKB-KW"/>
</dbReference>
<comment type="cofactor">
    <cofactor evidence="1 8">
        <name>heme</name>
        <dbReference type="ChEBI" id="CHEBI:30413"/>
    </cofactor>
</comment>
<dbReference type="Pfam" id="PF00067">
    <property type="entry name" value="p450"/>
    <property type="match status" value="1"/>
</dbReference>
<keyword evidence="4 8" id="KW-0479">Metal-binding</keyword>
<evidence type="ECO:0000313" key="11">
    <source>
        <dbReference type="EMBL" id="KAH8691177.1"/>
    </source>
</evidence>
<organism evidence="11 12">
    <name type="scientific">Talaromyces proteolyticus</name>
    <dbReference type="NCBI Taxonomy" id="1131652"/>
    <lineage>
        <taxon>Eukaryota</taxon>
        <taxon>Fungi</taxon>
        <taxon>Dikarya</taxon>
        <taxon>Ascomycota</taxon>
        <taxon>Pezizomycotina</taxon>
        <taxon>Eurotiomycetes</taxon>
        <taxon>Eurotiomycetidae</taxon>
        <taxon>Eurotiales</taxon>
        <taxon>Trichocomaceae</taxon>
        <taxon>Talaromyces</taxon>
        <taxon>Talaromyces sect. Bacilispori</taxon>
    </lineage>
</organism>
<sequence length="491" mass="55776">MGVCKSSLLPHIDTLAGIGFVILTISFLHRIFFSRSTFPMISGRRLFEIGHKNAQERFVSDAYNIIKSGFAKSADGFRLITDNGCKLALAPKYANEIRNIESLSFSDFIAREFHAHIPGFEPFRRATMNHQLFQEVVRTHLTQALEWHTLVLKPSVIQLIARLSSRVFLGDRICRNTDWLRIAINYMLDAHLAAASLRQWPKLMRPLVARFHPLCRKIRGELQEAREIITTVLQARQDLKATAMRSGQAIPQYNDAIEWMEGCAKGCVYDPAAAQLNLSTVALHTTSDLLTQVIYNLCGRDDLICALREEIITAIREEGWKSTTLYKLKLMDSTIKESQRLKPIGIIAMNRIASNDVQLSDGTRIPRGTTLFVSNDRMWDPTFHTDPETFDAYRFLKMRQVPGHETSAQLVSLSPNHLGFGLGKHACPGRFFASNEMKIALCHILIKYDFKLQDGCVPQIIKHGVSLSSDPHIKIAIKRRQEEIFLDERME</sequence>
<dbReference type="Gene3D" id="1.10.630.10">
    <property type="entry name" value="Cytochrome P450"/>
    <property type="match status" value="1"/>
</dbReference>
<evidence type="ECO:0000256" key="3">
    <source>
        <dbReference type="ARBA" id="ARBA00022617"/>
    </source>
</evidence>
<evidence type="ECO:0000256" key="5">
    <source>
        <dbReference type="ARBA" id="ARBA00023002"/>
    </source>
</evidence>
<evidence type="ECO:0000256" key="8">
    <source>
        <dbReference type="PIRSR" id="PIRSR602403-1"/>
    </source>
</evidence>
<keyword evidence="6 8" id="KW-0408">Iron</keyword>
<dbReference type="Proteomes" id="UP001201262">
    <property type="component" value="Unassembled WGS sequence"/>
</dbReference>
<reference evidence="11" key="1">
    <citation type="submission" date="2021-12" db="EMBL/GenBank/DDBJ databases">
        <title>Convergent genome expansion in fungi linked to evolution of root-endophyte symbiosis.</title>
        <authorList>
            <consortium name="DOE Joint Genome Institute"/>
            <person name="Ke Y.-H."/>
            <person name="Bonito G."/>
            <person name="Liao H.-L."/>
            <person name="Looney B."/>
            <person name="Rojas-Flechas A."/>
            <person name="Nash J."/>
            <person name="Hameed K."/>
            <person name="Schadt C."/>
            <person name="Martin F."/>
            <person name="Crous P.W."/>
            <person name="Miettinen O."/>
            <person name="Magnuson J.K."/>
            <person name="Labbe J."/>
            <person name="Jacobson D."/>
            <person name="Doktycz M.J."/>
            <person name="Veneault-Fourrey C."/>
            <person name="Kuo A."/>
            <person name="Mondo S."/>
            <person name="Calhoun S."/>
            <person name="Riley R."/>
            <person name="Ohm R."/>
            <person name="LaButti K."/>
            <person name="Andreopoulos B."/>
            <person name="Pangilinan J."/>
            <person name="Nolan M."/>
            <person name="Tritt A."/>
            <person name="Clum A."/>
            <person name="Lipzen A."/>
            <person name="Daum C."/>
            <person name="Barry K."/>
            <person name="Grigoriev I.V."/>
            <person name="Vilgalys R."/>
        </authorList>
    </citation>
    <scope>NUCLEOTIDE SEQUENCE</scope>
    <source>
        <strain evidence="11">PMI_201</strain>
    </source>
</reference>
<dbReference type="PRINTS" id="PR00465">
    <property type="entry name" value="EP450IV"/>
</dbReference>
<dbReference type="InterPro" id="IPR036396">
    <property type="entry name" value="Cyt_P450_sf"/>
</dbReference>
<comment type="similarity">
    <text evidence="2 9">Belongs to the cytochrome P450 family.</text>
</comment>
<accession>A0AAD4PVU1</accession>
<protein>
    <submittedName>
        <fullName evidence="11">Cytochrome P450</fullName>
    </submittedName>
</protein>
<dbReference type="InterPro" id="IPR017972">
    <property type="entry name" value="Cyt_P450_CS"/>
</dbReference>
<keyword evidence="10" id="KW-0472">Membrane</keyword>
<dbReference type="RefSeq" id="XP_046067269.1">
    <property type="nucleotide sequence ID" value="XM_046221488.1"/>
</dbReference>
<evidence type="ECO:0000256" key="2">
    <source>
        <dbReference type="ARBA" id="ARBA00010617"/>
    </source>
</evidence>
<keyword evidence="10" id="KW-0812">Transmembrane</keyword>
<evidence type="ECO:0000256" key="9">
    <source>
        <dbReference type="RuleBase" id="RU000461"/>
    </source>
</evidence>
<evidence type="ECO:0000256" key="7">
    <source>
        <dbReference type="ARBA" id="ARBA00023033"/>
    </source>
</evidence>
<dbReference type="SUPFAM" id="SSF48264">
    <property type="entry name" value="Cytochrome P450"/>
    <property type="match status" value="1"/>
</dbReference>
<evidence type="ECO:0000256" key="10">
    <source>
        <dbReference type="SAM" id="Phobius"/>
    </source>
</evidence>
<keyword evidence="3 8" id="KW-0349">Heme</keyword>
<dbReference type="CDD" id="cd11041">
    <property type="entry name" value="CYP503A1-like"/>
    <property type="match status" value="1"/>
</dbReference>
<keyword evidence="5 9" id="KW-0560">Oxidoreductase</keyword>
<evidence type="ECO:0000256" key="4">
    <source>
        <dbReference type="ARBA" id="ARBA00022723"/>
    </source>
</evidence>